<dbReference type="Gene3D" id="3.30.70.1440">
    <property type="entry name" value="Multidrug efflux transporter AcrB pore domain"/>
    <property type="match status" value="1"/>
</dbReference>
<dbReference type="PANTHER" id="PTHR32063:SF24">
    <property type="entry name" value="CATION EFFLUX SYSTEM (ACRB_ACRD_ACRF FAMILY)"/>
    <property type="match status" value="1"/>
</dbReference>
<dbReference type="Proteomes" id="UP000189981">
    <property type="component" value="Unassembled WGS sequence"/>
</dbReference>
<keyword evidence="1" id="KW-0472">Membrane</keyword>
<dbReference type="EMBL" id="FUYR01000001">
    <property type="protein sequence ID" value="SKB33109.1"/>
    <property type="molecule type" value="Genomic_DNA"/>
</dbReference>
<organism evidence="2 3">
    <name type="scientific">Daejeonella lutea</name>
    <dbReference type="NCBI Taxonomy" id="572036"/>
    <lineage>
        <taxon>Bacteria</taxon>
        <taxon>Pseudomonadati</taxon>
        <taxon>Bacteroidota</taxon>
        <taxon>Sphingobacteriia</taxon>
        <taxon>Sphingobacteriales</taxon>
        <taxon>Sphingobacteriaceae</taxon>
        <taxon>Daejeonella</taxon>
    </lineage>
</organism>
<dbReference type="Pfam" id="PF00873">
    <property type="entry name" value="ACR_tran"/>
    <property type="match status" value="1"/>
</dbReference>
<dbReference type="RefSeq" id="WP_079701176.1">
    <property type="nucleotide sequence ID" value="NZ_FUYR01000001.1"/>
</dbReference>
<dbReference type="GO" id="GO:0005886">
    <property type="term" value="C:plasma membrane"/>
    <property type="evidence" value="ECO:0007669"/>
    <property type="project" value="TreeGrafter"/>
</dbReference>
<dbReference type="Gene3D" id="3.30.2090.10">
    <property type="entry name" value="Multidrug efflux transporter AcrB TolC docking domain, DN and DC subdomains"/>
    <property type="match status" value="2"/>
</dbReference>
<protein>
    <submittedName>
        <fullName evidence="2">Multidrug efflux pump subunit AcrB</fullName>
    </submittedName>
</protein>
<feature type="transmembrane region" description="Helical" evidence="1">
    <location>
        <begin position="1078"/>
        <end position="1109"/>
    </location>
</feature>
<feature type="transmembrane region" description="Helical" evidence="1">
    <location>
        <begin position="522"/>
        <end position="552"/>
    </location>
</feature>
<dbReference type="STRING" id="572036.SAMN05661099_0613"/>
<accession>A0A1T5AE76</accession>
<feature type="transmembrane region" description="Helical" evidence="1">
    <location>
        <begin position="988"/>
        <end position="1017"/>
    </location>
</feature>
<feature type="transmembrane region" description="Helical" evidence="1">
    <location>
        <begin position="962"/>
        <end position="982"/>
    </location>
</feature>
<dbReference type="PRINTS" id="PR00702">
    <property type="entry name" value="ACRIFLAVINRP"/>
</dbReference>
<evidence type="ECO:0000313" key="2">
    <source>
        <dbReference type="EMBL" id="SKB33109.1"/>
    </source>
</evidence>
<dbReference type="InterPro" id="IPR027463">
    <property type="entry name" value="AcrB_DN_DC_subdom"/>
</dbReference>
<reference evidence="3" key="1">
    <citation type="submission" date="2017-02" db="EMBL/GenBank/DDBJ databases">
        <authorList>
            <person name="Varghese N."/>
            <person name="Submissions S."/>
        </authorList>
    </citation>
    <scope>NUCLEOTIDE SEQUENCE [LARGE SCALE GENOMIC DNA]</scope>
    <source>
        <strain evidence="3">DSM 22385</strain>
    </source>
</reference>
<keyword evidence="1" id="KW-1133">Transmembrane helix</keyword>
<dbReference type="Gene3D" id="3.30.70.1320">
    <property type="entry name" value="Multidrug efflux transporter AcrB pore domain like"/>
    <property type="match status" value="1"/>
</dbReference>
<proteinExistence type="predicted"/>
<dbReference type="SUPFAM" id="SSF82714">
    <property type="entry name" value="Multidrug efflux transporter AcrB TolC docking domain, DN and DC subdomains"/>
    <property type="match status" value="2"/>
</dbReference>
<feature type="transmembrane region" description="Helical" evidence="1">
    <location>
        <begin position="398"/>
        <end position="418"/>
    </location>
</feature>
<keyword evidence="3" id="KW-1185">Reference proteome</keyword>
<dbReference type="Gene3D" id="1.20.1640.10">
    <property type="entry name" value="Multidrug efflux transporter AcrB transmembrane domain"/>
    <property type="match status" value="2"/>
</dbReference>
<feature type="transmembrane region" description="Helical" evidence="1">
    <location>
        <begin position="340"/>
        <end position="359"/>
    </location>
</feature>
<dbReference type="GO" id="GO:0042910">
    <property type="term" value="F:xenobiotic transmembrane transporter activity"/>
    <property type="evidence" value="ECO:0007669"/>
    <property type="project" value="TreeGrafter"/>
</dbReference>
<dbReference type="AlphaFoldDB" id="A0A1T5AE76"/>
<feature type="transmembrane region" description="Helical" evidence="1">
    <location>
        <begin position="589"/>
        <end position="608"/>
    </location>
</feature>
<dbReference type="InterPro" id="IPR001036">
    <property type="entry name" value="Acrflvin-R"/>
</dbReference>
<keyword evidence="1" id="KW-0812">Transmembrane</keyword>
<feature type="transmembrane region" description="Helical" evidence="1">
    <location>
        <begin position="438"/>
        <end position="464"/>
    </location>
</feature>
<evidence type="ECO:0000313" key="3">
    <source>
        <dbReference type="Proteomes" id="UP000189981"/>
    </source>
</evidence>
<feature type="transmembrane region" description="Helical" evidence="1">
    <location>
        <begin position="935"/>
        <end position="955"/>
    </location>
</feature>
<dbReference type="PANTHER" id="PTHR32063">
    <property type="match status" value="1"/>
</dbReference>
<dbReference type="OrthoDB" id="9758234at2"/>
<feature type="transmembrane region" description="Helical" evidence="1">
    <location>
        <begin position="365"/>
        <end position="391"/>
    </location>
</feature>
<name>A0A1T5AE76_9SPHI</name>
<feature type="transmembrane region" description="Helical" evidence="1">
    <location>
        <begin position="20"/>
        <end position="36"/>
    </location>
</feature>
<feature type="transmembrane region" description="Helical" evidence="1">
    <location>
        <begin position="471"/>
        <end position="493"/>
    </location>
</feature>
<dbReference type="SUPFAM" id="SSF82866">
    <property type="entry name" value="Multidrug efflux transporter AcrB transmembrane domain"/>
    <property type="match status" value="2"/>
</dbReference>
<evidence type="ECO:0000256" key="1">
    <source>
        <dbReference type="SAM" id="Phobius"/>
    </source>
</evidence>
<gene>
    <name evidence="2" type="ORF">SAMN05661099_0613</name>
</gene>
<dbReference type="SUPFAM" id="SSF82693">
    <property type="entry name" value="Multidrug efflux transporter AcrB pore domain, PN1, PN2, PC1 and PC2 subdomains"/>
    <property type="match status" value="3"/>
</dbReference>
<sequence>MEDINKEFKPSSWAIENRTAIYVLTLIIAIIGYSSYNNLPKENFPEVIIPKIFVQTVYPGTSPANMENLVTKQIEKQLKSTSGLKKITSNSYQDFSIITAEFNTNVDIKDAKQRVKDAVDKARQDLPSDLPNDPNVMDINLADLPIMYLNISGDYDLKSLKKYAEDIQDEVESLKEISGVDIVGALDQEVQINADLIKMAAAQISFSDIERAVGYENLTISGGTIKMDGIRRTLNVKKEFASADEISNLIIKTPTGASVYLRDIAEVKDSFKEQESYARLYGKNVITLNVKKRSGENLIDASDKINALVNELKATTLPKNLEVTITGDQSDKTRVTLHDLINTIIIGFILVTVILMFFMGVTNALFVALSVPLSMFIAFMAMPALGGLFGFSFTMNMMVLFSFLLGLGIVVDDAIVVIENTHRIFDNGKVPIKKAAKAAAAEVFLPVLSGTLTTLAPFVPLLFWPGVIGEFMFFLPMTLIITLLASLVVAYIINPVFAVDFMQPEDHSPVKPRFDKGVKKTLLIFLGAAVLSYLISFGLGNFVVFLALLYLLHHFYLAKGIQRFQTRIWPAVQDKYVSVLKWALNWPRAILWGTVGLFIFTIGLMMVVPPKVVFFPSSDPNFVFVYIHLPVGTDQAFTNEVVKKVENDVTKVVGRNNPDVSSIISNVTIGVTDPQSEDQGQYSNMGKVTVAFVNFGERTGESTSIYLDKIRKAVKGIPGAEITVAQEQGGPPTAKPISIEITGNNLDSLVKTSENLKQYLISKQIAGVEELKSDFQNNKPEIIFDIDRERANREGISSGQIGMDLRTAIFGKEVSKFRDADEDYEINLRATESQRNNLDALRNMKMTYRDMGMGGIIRQVPLSSFASIDYVNTYGGIKRKQEKRIIILSSNVLGEYNPNEVVANIQNEIDQYNPPAGIEVKMAGEQEEQQETMNFLGTALMISMGLILMILVAQFNSISKPLIILSEIGLSIIGVLLGVIIFRMDMSIVMSGVGIIALAGIVVRNGILLVEFFELMIADGMTVRDAILEAGRTRMTPVLLTATATMLGLIPLAVGLNMDFTTLFSEFNPHLYFGGDNVAFWGPLSWTMIFGLSFATFLTLILVPCMLLIADSNSKKIKGWFKKKPAAEPAETV</sequence>
<dbReference type="Gene3D" id="3.30.70.1430">
    <property type="entry name" value="Multidrug efflux transporter AcrB pore domain"/>
    <property type="match status" value="2"/>
</dbReference>
<feature type="transmembrane region" description="Helical" evidence="1">
    <location>
        <begin position="1038"/>
        <end position="1058"/>
    </location>
</feature>